<name>A0AB35FX49_LEUGE</name>
<dbReference type="GO" id="GO:0005524">
    <property type="term" value="F:ATP binding"/>
    <property type="evidence" value="ECO:0007669"/>
    <property type="project" value="UniProtKB-UniRule"/>
</dbReference>
<dbReference type="Pfam" id="PF01687">
    <property type="entry name" value="Flavokinase"/>
    <property type="match status" value="1"/>
</dbReference>
<evidence type="ECO:0000256" key="10">
    <source>
        <dbReference type="ARBA" id="ARBA00022840"/>
    </source>
</evidence>
<dbReference type="SUPFAM" id="SSF82114">
    <property type="entry name" value="Riboflavin kinase-like"/>
    <property type="match status" value="1"/>
</dbReference>
<dbReference type="GO" id="GO:0009231">
    <property type="term" value="P:riboflavin biosynthetic process"/>
    <property type="evidence" value="ECO:0007669"/>
    <property type="project" value="InterPro"/>
</dbReference>
<keyword evidence="3 14" id="KW-0285">Flavoprotein</keyword>
<dbReference type="Proteomes" id="UP000705994">
    <property type="component" value="Unassembled WGS sequence"/>
</dbReference>
<dbReference type="PIRSF" id="PIRSF004491">
    <property type="entry name" value="FAD_Synth"/>
    <property type="match status" value="1"/>
</dbReference>
<evidence type="ECO:0000256" key="3">
    <source>
        <dbReference type="ARBA" id="ARBA00022630"/>
    </source>
</evidence>
<evidence type="ECO:0000256" key="13">
    <source>
        <dbReference type="ARBA" id="ARBA00049494"/>
    </source>
</evidence>
<keyword evidence="6 14" id="KW-0548">Nucleotidyltransferase</keyword>
<keyword evidence="4 14" id="KW-0288">FMN</keyword>
<keyword evidence="7 14" id="KW-0547">Nucleotide-binding</keyword>
<sequence>MIKVIKLHYPILKKILPAPTPQVVAMGFFDGVHLGHQAVIKQAKLEADKQGVPLAVLTYDPQPIVVFEMLTQPLRYLTSMNQKSELLADLGVNTMYVMQFTSQLAQLGPQEFVNQVIMRLNPVTVVGGFDHVYGGDVNIADMDHLPQYAKKRFDVVSVSELDVNNQKIGSSSIRKALELGNMNIVNSQLGRIHQTTGLVIHGEARGRELGFPTVNIKTPELEWLPAIGIYAVKIMIGDDWHLGMASIGRNITFGDTRPITVEINILDFNQKVYGENVTVSWYNYLRGEVKFTTVPELVTQLKRDEIATRQYFDALD</sequence>
<dbReference type="PANTHER" id="PTHR22749">
    <property type="entry name" value="RIBOFLAVIN KINASE/FMN ADENYLYLTRANSFERASE"/>
    <property type="match status" value="1"/>
</dbReference>
<dbReference type="GO" id="GO:0003919">
    <property type="term" value="F:FMN adenylyltransferase activity"/>
    <property type="evidence" value="ECO:0007669"/>
    <property type="project" value="UniProtKB-UniRule"/>
</dbReference>
<comment type="pathway">
    <text evidence="2 14">Cofactor biosynthesis; FMN biosynthesis; FMN from riboflavin (ATP route): step 1/1.</text>
</comment>
<dbReference type="PANTHER" id="PTHR22749:SF6">
    <property type="entry name" value="RIBOFLAVIN KINASE"/>
    <property type="match status" value="1"/>
</dbReference>
<dbReference type="GO" id="GO:0008531">
    <property type="term" value="F:riboflavin kinase activity"/>
    <property type="evidence" value="ECO:0007669"/>
    <property type="project" value="UniProtKB-UniRule"/>
</dbReference>
<evidence type="ECO:0000256" key="12">
    <source>
        <dbReference type="ARBA" id="ARBA00047880"/>
    </source>
</evidence>
<dbReference type="InterPro" id="IPR015864">
    <property type="entry name" value="FAD_synthase"/>
</dbReference>
<keyword evidence="5 14" id="KW-0808">Transferase</keyword>
<evidence type="ECO:0000259" key="15">
    <source>
        <dbReference type="SMART" id="SM00904"/>
    </source>
</evidence>
<keyword evidence="11" id="KW-0511">Multifunctional enzyme</keyword>
<dbReference type="GeneID" id="61037454"/>
<keyword evidence="8 14" id="KW-0418">Kinase</keyword>
<gene>
    <name evidence="17" type="primary">ribF</name>
    <name evidence="17" type="ORF">KII88_00855</name>
    <name evidence="16" type="ORF">KIJ07_04380</name>
</gene>
<evidence type="ECO:0000313" key="16">
    <source>
        <dbReference type="EMBL" id="MBZ5999666.1"/>
    </source>
</evidence>
<evidence type="ECO:0000256" key="2">
    <source>
        <dbReference type="ARBA" id="ARBA00005201"/>
    </source>
</evidence>
<dbReference type="EMBL" id="JAHBFX010000001">
    <property type="protein sequence ID" value="MBZ5999666.1"/>
    <property type="molecule type" value="Genomic_DNA"/>
</dbReference>
<dbReference type="EMBL" id="JAHBFV010000003">
    <property type="protein sequence ID" value="MBZ6015092.1"/>
    <property type="molecule type" value="Genomic_DNA"/>
</dbReference>
<dbReference type="CDD" id="cd02064">
    <property type="entry name" value="FAD_synthetase_N"/>
    <property type="match status" value="1"/>
</dbReference>
<comment type="catalytic activity">
    <reaction evidence="12 14">
        <text>riboflavin + ATP = FMN + ADP + H(+)</text>
        <dbReference type="Rhea" id="RHEA:14357"/>
        <dbReference type="ChEBI" id="CHEBI:15378"/>
        <dbReference type="ChEBI" id="CHEBI:30616"/>
        <dbReference type="ChEBI" id="CHEBI:57986"/>
        <dbReference type="ChEBI" id="CHEBI:58210"/>
        <dbReference type="ChEBI" id="CHEBI:456216"/>
        <dbReference type="EC" id="2.7.1.26"/>
    </reaction>
</comment>
<evidence type="ECO:0000313" key="19">
    <source>
        <dbReference type="Proteomes" id="UP000727071"/>
    </source>
</evidence>
<comment type="catalytic activity">
    <reaction evidence="13 14">
        <text>FMN + ATP + H(+) = FAD + diphosphate</text>
        <dbReference type="Rhea" id="RHEA:17237"/>
        <dbReference type="ChEBI" id="CHEBI:15378"/>
        <dbReference type="ChEBI" id="CHEBI:30616"/>
        <dbReference type="ChEBI" id="CHEBI:33019"/>
        <dbReference type="ChEBI" id="CHEBI:57692"/>
        <dbReference type="ChEBI" id="CHEBI:58210"/>
        <dbReference type="EC" id="2.7.7.2"/>
    </reaction>
</comment>
<reference evidence="17 18" key="1">
    <citation type="submission" date="2021-05" db="EMBL/GenBank/DDBJ databases">
        <title>Pangenome of Leuconostoc gelidum warrants species status for Leuconostoc gelidum subsp. gasicomitatum.</title>
        <authorList>
            <person name="Johansson P."/>
            <person name="Sade E."/>
            <person name="Hultman J."/>
            <person name="Auvinen P."/>
            <person name="Bjorkroth J."/>
        </authorList>
    </citation>
    <scope>NUCLEOTIDE SEQUENCE</scope>
    <source>
        <strain evidence="16 18">AMKR21</strain>
        <strain evidence="17">C220d</strain>
    </source>
</reference>
<evidence type="ECO:0000313" key="17">
    <source>
        <dbReference type="EMBL" id="MBZ6015092.1"/>
    </source>
</evidence>
<keyword evidence="10 14" id="KW-0067">ATP-binding</keyword>
<proteinExistence type="inferred from homology"/>
<evidence type="ECO:0000256" key="5">
    <source>
        <dbReference type="ARBA" id="ARBA00022679"/>
    </source>
</evidence>
<dbReference type="EC" id="2.7.1.26" evidence="14"/>
<dbReference type="InterPro" id="IPR002606">
    <property type="entry name" value="Riboflavin_kinase_bac"/>
</dbReference>
<dbReference type="GO" id="GO:0009398">
    <property type="term" value="P:FMN biosynthetic process"/>
    <property type="evidence" value="ECO:0007669"/>
    <property type="project" value="UniProtKB-UniRule"/>
</dbReference>
<dbReference type="SMART" id="SM00904">
    <property type="entry name" value="Flavokinase"/>
    <property type="match status" value="1"/>
</dbReference>
<dbReference type="FunFam" id="3.40.50.620:FF:000021">
    <property type="entry name" value="Riboflavin biosynthesis protein"/>
    <property type="match status" value="1"/>
</dbReference>
<dbReference type="Gene3D" id="3.40.50.620">
    <property type="entry name" value="HUPs"/>
    <property type="match status" value="1"/>
</dbReference>
<comment type="similarity">
    <text evidence="14">Belongs to the ribF family.</text>
</comment>
<dbReference type="InterPro" id="IPR015865">
    <property type="entry name" value="Riboflavin_kinase_bac/euk"/>
</dbReference>
<evidence type="ECO:0000256" key="14">
    <source>
        <dbReference type="PIRNR" id="PIRNR004491"/>
    </source>
</evidence>
<evidence type="ECO:0000256" key="11">
    <source>
        <dbReference type="ARBA" id="ARBA00023268"/>
    </source>
</evidence>
<dbReference type="Pfam" id="PF06574">
    <property type="entry name" value="FAD_syn"/>
    <property type="match status" value="1"/>
</dbReference>
<accession>A0AB35FX49</accession>
<dbReference type="InterPro" id="IPR014729">
    <property type="entry name" value="Rossmann-like_a/b/a_fold"/>
</dbReference>
<dbReference type="NCBIfam" id="TIGR00083">
    <property type="entry name" value="ribF"/>
    <property type="match status" value="1"/>
</dbReference>
<comment type="pathway">
    <text evidence="1 14">Cofactor biosynthesis; FAD biosynthesis; FAD from FMN: step 1/1.</text>
</comment>
<organism evidence="17 19">
    <name type="scientific">Leuconostoc gelidum subsp. gelidum</name>
    <dbReference type="NCBI Taxonomy" id="1607839"/>
    <lineage>
        <taxon>Bacteria</taxon>
        <taxon>Bacillati</taxon>
        <taxon>Bacillota</taxon>
        <taxon>Bacilli</taxon>
        <taxon>Lactobacillales</taxon>
        <taxon>Lactobacillaceae</taxon>
        <taxon>Leuconostoc</taxon>
        <taxon>Leuconostoc gelidum group</taxon>
    </lineage>
</organism>
<comment type="caution">
    <text evidence="17">The sequence shown here is derived from an EMBL/GenBank/DDBJ whole genome shotgun (WGS) entry which is preliminary data.</text>
</comment>
<dbReference type="RefSeq" id="WP_010687912.1">
    <property type="nucleotide sequence ID" value="NZ_BPKU01000002.1"/>
</dbReference>
<dbReference type="InterPro" id="IPR023465">
    <property type="entry name" value="Riboflavin_kinase_dom_sf"/>
</dbReference>
<keyword evidence="18" id="KW-1185">Reference proteome</keyword>
<dbReference type="SUPFAM" id="SSF52374">
    <property type="entry name" value="Nucleotidylyl transferase"/>
    <property type="match status" value="1"/>
</dbReference>
<dbReference type="EC" id="2.7.7.2" evidence="14"/>
<evidence type="ECO:0000256" key="7">
    <source>
        <dbReference type="ARBA" id="ARBA00022741"/>
    </source>
</evidence>
<dbReference type="AlphaFoldDB" id="A0AB35FX49"/>
<feature type="domain" description="Riboflavin kinase" evidence="15">
    <location>
        <begin position="188"/>
        <end position="313"/>
    </location>
</feature>
<dbReference type="GO" id="GO:0006747">
    <property type="term" value="P:FAD biosynthetic process"/>
    <property type="evidence" value="ECO:0007669"/>
    <property type="project" value="UniProtKB-UniRule"/>
</dbReference>
<dbReference type="InterPro" id="IPR023468">
    <property type="entry name" value="Riboflavin_kinase"/>
</dbReference>
<keyword evidence="9 14" id="KW-0274">FAD</keyword>
<protein>
    <recommendedName>
        <fullName evidence="14">Riboflavin biosynthesis protein</fullName>
    </recommendedName>
    <domain>
        <recommendedName>
            <fullName evidence="14">Riboflavin kinase</fullName>
            <ecNumber evidence="14">2.7.1.26</ecNumber>
        </recommendedName>
        <alternativeName>
            <fullName evidence="14">Flavokinase</fullName>
        </alternativeName>
    </domain>
    <domain>
        <recommendedName>
            <fullName evidence="14">FMN adenylyltransferase</fullName>
            <ecNumber evidence="14">2.7.7.2</ecNumber>
        </recommendedName>
        <alternativeName>
            <fullName evidence="14">FAD pyrophosphorylase</fullName>
        </alternativeName>
        <alternativeName>
            <fullName evidence="14">FAD synthase</fullName>
        </alternativeName>
    </domain>
</protein>
<evidence type="ECO:0000256" key="6">
    <source>
        <dbReference type="ARBA" id="ARBA00022695"/>
    </source>
</evidence>
<evidence type="ECO:0000256" key="1">
    <source>
        <dbReference type="ARBA" id="ARBA00004726"/>
    </source>
</evidence>
<dbReference type="Gene3D" id="2.40.30.30">
    <property type="entry name" value="Riboflavin kinase-like"/>
    <property type="match status" value="1"/>
</dbReference>
<evidence type="ECO:0000256" key="9">
    <source>
        <dbReference type="ARBA" id="ARBA00022827"/>
    </source>
</evidence>
<evidence type="ECO:0000256" key="4">
    <source>
        <dbReference type="ARBA" id="ARBA00022643"/>
    </source>
</evidence>
<evidence type="ECO:0000313" key="18">
    <source>
        <dbReference type="Proteomes" id="UP000705994"/>
    </source>
</evidence>
<dbReference type="Proteomes" id="UP000727071">
    <property type="component" value="Unassembled WGS sequence"/>
</dbReference>
<evidence type="ECO:0000256" key="8">
    <source>
        <dbReference type="ARBA" id="ARBA00022777"/>
    </source>
</evidence>